<feature type="compositionally biased region" description="Low complexity" evidence="2">
    <location>
        <begin position="280"/>
        <end position="294"/>
    </location>
</feature>
<name>A0AAU9JJI3_9CILI</name>
<accession>A0AAU9JJI3</accession>
<dbReference type="Proteomes" id="UP001162131">
    <property type="component" value="Unassembled WGS sequence"/>
</dbReference>
<reference evidence="3" key="1">
    <citation type="submission" date="2021-09" db="EMBL/GenBank/DDBJ databases">
        <authorList>
            <consortium name="AG Swart"/>
            <person name="Singh M."/>
            <person name="Singh A."/>
            <person name="Seah K."/>
            <person name="Emmerich C."/>
        </authorList>
    </citation>
    <scope>NUCLEOTIDE SEQUENCE</scope>
    <source>
        <strain evidence="3">ATCC30299</strain>
    </source>
</reference>
<comment type="caution">
    <text evidence="3">The sequence shown here is derived from an EMBL/GenBank/DDBJ whole genome shotgun (WGS) entry which is preliminary data.</text>
</comment>
<protein>
    <submittedName>
        <fullName evidence="3">Uncharacterized protein</fullName>
    </submittedName>
</protein>
<gene>
    <name evidence="3" type="ORF">BSTOLATCC_MIC39591</name>
</gene>
<feature type="region of interest" description="Disordered" evidence="2">
    <location>
        <begin position="210"/>
        <end position="231"/>
    </location>
</feature>
<sequence length="301" mass="34617">MSESAPKELTNIQEVYQYLDSLNIDIGGIIEPVENSIQDVIVSKESIDLEQSGNDTAHFRFTSFGDFEDTNNEKSYQNESLDMGKLLDTYENVIYELKELEYKVKEAKIAHIEESEEWEKLKESTDHEVEKIKERNNELREMLAIKELDVQRIRDDIKAAREELNEKRENSKRFTEIFERMNNQLAKKDVLIQKQLGMIISLRNEEEMHRHSPLKLSPGSPEKALVSSSIGKSQGSYVTPYKLKPEDVGKQEITMPLLSKSVDNWVASFRSYSPSPRATSPIYSESPSLSSLKYGSKKKLN</sequence>
<evidence type="ECO:0000313" key="4">
    <source>
        <dbReference type="Proteomes" id="UP001162131"/>
    </source>
</evidence>
<evidence type="ECO:0000256" key="2">
    <source>
        <dbReference type="SAM" id="MobiDB-lite"/>
    </source>
</evidence>
<evidence type="ECO:0000313" key="3">
    <source>
        <dbReference type="EMBL" id="CAG9325805.1"/>
    </source>
</evidence>
<evidence type="ECO:0000256" key="1">
    <source>
        <dbReference type="SAM" id="Coils"/>
    </source>
</evidence>
<dbReference type="AlphaFoldDB" id="A0AAU9JJI3"/>
<keyword evidence="1" id="KW-0175">Coiled coil</keyword>
<organism evidence="3 4">
    <name type="scientific">Blepharisma stoltei</name>
    <dbReference type="NCBI Taxonomy" id="1481888"/>
    <lineage>
        <taxon>Eukaryota</taxon>
        <taxon>Sar</taxon>
        <taxon>Alveolata</taxon>
        <taxon>Ciliophora</taxon>
        <taxon>Postciliodesmatophora</taxon>
        <taxon>Heterotrichea</taxon>
        <taxon>Heterotrichida</taxon>
        <taxon>Blepharismidae</taxon>
        <taxon>Blepharisma</taxon>
    </lineage>
</organism>
<proteinExistence type="predicted"/>
<keyword evidence="4" id="KW-1185">Reference proteome</keyword>
<feature type="coiled-coil region" evidence="1">
    <location>
        <begin position="97"/>
        <end position="177"/>
    </location>
</feature>
<dbReference type="EMBL" id="CAJZBQ010000039">
    <property type="protein sequence ID" value="CAG9325805.1"/>
    <property type="molecule type" value="Genomic_DNA"/>
</dbReference>
<feature type="region of interest" description="Disordered" evidence="2">
    <location>
        <begin position="272"/>
        <end position="301"/>
    </location>
</feature>